<dbReference type="PANTHER" id="PTHR11228">
    <property type="entry name" value="RADICAL SAM DOMAIN PROTEIN"/>
    <property type="match status" value="1"/>
</dbReference>
<proteinExistence type="predicted"/>
<feature type="non-terminal residue" evidence="5">
    <location>
        <position position="216"/>
    </location>
</feature>
<name>A0A382SV24_9ZZZZ</name>
<dbReference type="PANTHER" id="PTHR11228:SF7">
    <property type="entry name" value="PQQA PEPTIDE CYCLASE"/>
    <property type="match status" value="1"/>
</dbReference>
<organism evidence="5">
    <name type="scientific">marine metagenome</name>
    <dbReference type="NCBI Taxonomy" id="408172"/>
    <lineage>
        <taxon>unclassified sequences</taxon>
        <taxon>metagenomes</taxon>
        <taxon>ecological metagenomes</taxon>
    </lineage>
</organism>
<dbReference type="InterPro" id="IPR007197">
    <property type="entry name" value="rSAM"/>
</dbReference>
<dbReference type="CDD" id="cd01335">
    <property type="entry name" value="Radical_SAM"/>
    <property type="match status" value="1"/>
</dbReference>
<protein>
    <recommendedName>
        <fullName evidence="6">Radical SAM core domain-containing protein</fullName>
    </recommendedName>
</protein>
<evidence type="ECO:0000313" key="5">
    <source>
        <dbReference type="EMBL" id="SVD13613.1"/>
    </source>
</evidence>
<dbReference type="GO" id="GO:0003824">
    <property type="term" value="F:catalytic activity"/>
    <property type="evidence" value="ECO:0007669"/>
    <property type="project" value="InterPro"/>
</dbReference>
<keyword evidence="2" id="KW-0479">Metal-binding</keyword>
<dbReference type="SFLD" id="SFLDG01067">
    <property type="entry name" value="SPASM/twitch_domain_containing"/>
    <property type="match status" value="1"/>
</dbReference>
<dbReference type="SFLD" id="SFLDS00029">
    <property type="entry name" value="Radical_SAM"/>
    <property type="match status" value="1"/>
</dbReference>
<evidence type="ECO:0000256" key="2">
    <source>
        <dbReference type="ARBA" id="ARBA00022723"/>
    </source>
</evidence>
<gene>
    <name evidence="5" type="ORF">METZ01_LOCUS366467</name>
</gene>
<sequence length="216" mass="24638">MNWQKQIQHMQIDITSYCNARCGGCGRNVAGGETQPWLQLNHFDKHIWYRLFTEDTIDVEILQLKLNGNWGDAGMHPNLPELISVFGKCNPEASVQICTNGGTHNEEWGSSLGNALSRNTKYHAVDFAIDGLEDTHSIYRRSTDYNKILANAISFAKAGGKSRWIMTLFDYNIHQIDEAIKVAKKNNFTSIKFRYSHTKNALVETPTEEYRLHTDK</sequence>
<reference evidence="5" key="1">
    <citation type="submission" date="2018-05" db="EMBL/GenBank/DDBJ databases">
        <authorList>
            <person name="Lanie J.A."/>
            <person name="Ng W.-L."/>
            <person name="Kazmierczak K.M."/>
            <person name="Andrzejewski T.M."/>
            <person name="Davidsen T.M."/>
            <person name="Wayne K.J."/>
            <person name="Tettelin H."/>
            <person name="Glass J.I."/>
            <person name="Rusch D."/>
            <person name="Podicherti R."/>
            <person name="Tsui H.-C.T."/>
            <person name="Winkler M.E."/>
        </authorList>
    </citation>
    <scope>NUCLEOTIDE SEQUENCE</scope>
</reference>
<evidence type="ECO:0000256" key="1">
    <source>
        <dbReference type="ARBA" id="ARBA00022691"/>
    </source>
</evidence>
<evidence type="ECO:0008006" key="6">
    <source>
        <dbReference type="Google" id="ProtNLM"/>
    </source>
</evidence>
<dbReference type="InterPro" id="IPR058240">
    <property type="entry name" value="rSAM_sf"/>
</dbReference>
<evidence type="ECO:0000256" key="3">
    <source>
        <dbReference type="ARBA" id="ARBA00023004"/>
    </source>
</evidence>
<dbReference type="SUPFAM" id="SSF102114">
    <property type="entry name" value="Radical SAM enzymes"/>
    <property type="match status" value="1"/>
</dbReference>
<dbReference type="InterPro" id="IPR050377">
    <property type="entry name" value="Radical_SAM_PqqE_MftC-like"/>
</dbReference>
<evidence type="ECO:0000256" key="4">
    <source>
        <dbReference type="ARBA" id="ARBA00023014"/>
    </source>
</evidence>
<dbReference type="Gene3D" id="3.20.20.70">
    <property type="entry name" value="Aldolase class I"/>
    <property type="match status" value="1"/>
</dbReference>
<keyword evidence="1" id="KW-0949">S-adenosyl-L-methionine</keyword>
<dbReference type="GO" id="GO:0046872">
    <property type="term" value="F:metal ion binding"/>
    <property type="evidence" value="ECO:0007669"/>
    <property type="project" value="UniProtKB-KW"/>
</dbReference>
<keyword evidence="4" id="KW-0411">Iron-sulfur</keyword>
<dbReference type="GO" id="GO:0051536">
    <property type="term" value="F:iron-sulfur cluster binding"/>
    <property type="evidence" value="ECO:0007669"/>
    <property type="project" value="UniProtKB-KW"/>
</dbReference>
<dbReference type="EMBL" id="UINC01131730">
    <property type="protein sequence ID" value="SVD13613.1"/>
    <property type="molecule type" value="Genomic_DNA"/>
</dbReference>
<dbReference type="AlphaFoldDB" id="A0A382SV24"/>
<dbReference type="InterPro" id="IPR013785">
    <property type="entry name" value="Aldolase_TIM"/>
</dbReference>
<accession>A0A382SV24</accession>
<keyword evidence="3" id="KW-0408">Iron</keyword>